<comment type="caution">
    <text evidence="2">The sequence shown here is derived from an EMBL/GenBank/DDBJ whole genome shotgun (WGS) entry which is preliminary data.</text>
</comment>
<dbReference type="EMBL" id="JAHWXQ010000002">
    <property type="protein sequence ID" value="MBW3365096.1"/>
    <property type="molecule type" value="Genomic_DNA"/>
</dbReference>
<reference evidence="2 3" key="1">
    <citation type="submission" date="2021-07" db="EMBL/GenBank/DDBJ databases">
        <authorList>
            <person name="Kim M.K."/>
        </authorList>
    </citation>
    <scope>NUCLEOTIDE SEQUENCE [LARGE SCALE GENOMIC DNA]</scope>
    <source>
        <strain evidence="2 3">HLY7-15</strain>
    </source>
</reference>
<evidence type="ECO:0000313" key="3">
    <source>
        <dbReference type="Proteomes" id="UP000774935"/>
    </source>
</evidence>
<dbReference type="PANTHER" id="PTHR45947">
    <property type="entry name" value="SULFOQUINOVOSYL TRANSFERASE SQD2"/>
    <property type="match status" value="1"/>
</dbReference>
<dbReference type="GO" id="GO:0016757">
    <property type="term" value="F:glycosyltransferase activity"/>
    <property type="evidence" value="ECO:0007669"/>
    <property type="project" value="UniProtKB-KW"/>
</dbReference>
<proteinExistence type="predicted"/>
<dbReference type="Pfam" id="PF13692">
    <property type="entry name" value="Glyco_trans_1_4"/>
    <property type="match status" value="1"/>
</dbReference>
<evidence type="ECO:0000259" key="1">
    <source>
        <dbReference type="Pfam" id="PF13439"/>
    </source>
</evidence>
<dbReference type="Pfam" id="PF13439">
    <property type="entry name" value="Glyco_transf_4"/>
    <property type="match status" value="1"/>
</dbReference>
<accession>A0ABS6XB49</accession>
<evidence type="ECO:0000313" key="2">
    <source>
        <dbReference type="EMBL" id="MBW3365096.1"/>
    </source>
</evidence>
<dbReference type="Gene3D" id="3.40.50.2000">
    <property type="entry name" value="Glycogen Phosphorylase B"/>
    <property type="match status" value="3"/>
</dbReference>
<keyword evidence="2" id="KW-0328">Glycosyltransferase</keyword>
<sequence length="346" mass="38434">MKVLFVCSGNSKTFDVVPFIKAQGESLRKLGIDLDYFPIVGKGFKGYLKAGKALRQHLKRHSYDLIHAHFSLSGWSAVIGAGKTPVILSLMGDDAQGDYIGVNKIRFSSRLFIVSSFLIQPFVRAIISKSKNLENFVYFKKKSFIIPNGVDTAVFKPHPRGFREELGLRKDKKIVLFLGSKERIGKNYPLAQEAVAYLNMPEVELINPFPLPHTDIPKYLNSADVLVVPSFMEGSPNVVKEAMACNCPIVATDVGDISWVMGNTEGCYLASFEVKDFSEKIWEALIFSETRGRTNGAERVEELGLGSENIAHRIIEVYKNFSAVKEQKKTPILAGTPGIQKVKSVL</sequence>
<feature type="domain" description="Glycosyltransferase subfamily 4-like N-terminal" evidence="1">
    <location>
        <begin position="37"/>
        <end position="153"/>
    </location>
</feature>
<dbReference type="EC" id="2.4.-.-" evidence="2"/>
<dbReference type="SUPFAM" id="SSF53756">
    <property type="entry name" value="UDP-Glycosyltransferase/glycogen phosphorylase"/>
    <property type="match status" value="1"/>
</dbReference>
<dbReference type="InterPro" id="IPR050194">
    <property type="entry name" value="Glycosyltransferase_grp1"/>
</dbReference>
<keyword evidence="2" id="KW-0808">Transferase</keyword>
<keyword evidence="3" id="KW-1185">Reference proteome</keyword>
<dbReference type="Proteomes" id="UP000774935">
    <property type="component" value="Unassembled WGS sequence"/>
</dbReference>
<organism evidence="2 3">
    <name type="scientific">Pontibacter populi</name>
    <dbReference type="NCBI Taxonomy" id="890055"/>
    <lineage>
        <taxon>Bacteria</taxon>
        <taxon>Pseudomonadati</taxon>
        <taxon>Bacteroidota</taxon>
        <taxon>Cytophagia</taxon>
        <taxon>Cytophagales</taxon>
        <taxon>Hymenobacteraceae</taxon>
        <taxon>Pontibacter</taxon>
    </lineage>
</organism>
<name>A0ABS6XB49_9BACT</name>
<dbReference type="RefSeq" id="WP_199109620.1">
    <property type="nucleotide sequence ID" value="NZ_JAHWXQ010000002.1"/>
</dbReference>
<gene>
    <name evidence="2" type="ORF">KYK27_08575</name>
</gene>
<protein>
    <submittedName>
        <fullName evidence="2">Glycosyltransferase</fullName>
        <ecNumber evidence="2">2.4.-.-</ecNumber>
    </submittedName>
</protein>
<dbReference type="PANTHER" id="PTHR45947:SF15">
    <property type="entry name" value="TEICHURONIC ACID BIOSYNTHESIS GLYCOSYLTRANSFERASE TUAC-RELATED"/>
    <property type="match status" value="1"/>
</dbReference>
<dbReference type="InterPro" id="IPR028098">
    <property type="entry name" value="Glyco_trans_4-like_N"/>
</dbReference>